<dbReference type="Proteomes" id="UP000283387">
    <property type="component" value="Unassembled WGS sequence"/>
</dbReference>
<evidence type="ECO:0000313" key="2">
    <source>
        <dbReference type="Proteomes" id="UP000283387"/>
    </source>
</evidence>
<dbReference type="AlphaFoldDB" id="A0A419VU37"/>
<protein>
    <submittedName>
        <fullName evidence="1">Uncharacterized protein</fullName>
    </submittedName>
</protein>
<proteinExistence type="predicted"/>
<keyword evidence="2" id="KW-1185">Reference proteome</keyword>
<dbReference type="EMBL" id="RAPN01000006">
    <property type="protein sequence ID" value="RKD85038.1"/>
    <property type="molecule type" value="Genomic_DNA"/>
</dbReference>
<accession>A0A419VU37</accession>
<reference evidence="1 2" key="1">
    <citation type="submission" date="2018-09" db="EMBL/GenBank/DDBJ databases">
        <title>Genomic Encyclopedia of Archaeal and Bacterial Type Strains, Phase II (KMG-II): from individual species to whole genera.</title>
        <authorList>
            <person name="Goeker M."/>
        </authorList>
    </citation>
    <scope>NUCLEOTIDE SEQUENCE [LARGE SCALE GENOMIC DNA]</scope>
    <source>
        <strain evidence="1 2">DSM 27148</strain>
    </source>
</reference>
<organism evidence="1 2">
    <name type="scientific">Mangrovibacterium diazotrophicum</name>
    <dbReference type="NCBI Taxonomy" id="1261403"/>
    <lineage>
        <taxon>Bacteria</taxon>
        <taxon>Pseudomonadati</taxon>
        <taxon>Bacteroidota</taxon>
        <taxon>Bacteroidia</taxon>
        <taxon>Marinilabiliales</taxon>
        <taxon>Prolixibacteraceae</taxon>
        <taxon>Mangrovibacterium</taxon>
    </lineage>
</organism>
<evidence type="ECO:0000313" key="1">
    <source>
        <dbReference type="EMBL" id="RKD85038.1"/>
    </source>
</evidence>
<gene>
    <name evidence="1" type="ORF">BC643_4557</name>
</gene>
<comment type="caution">
    <text evidence="1">The sequence shown here is derived from an EMBL/GenBank/DDBJ whole genome shotgun (WGS) entry which is preliminary data.</text>
</comment>
<sequence length="229" mass="25982">MKLRLELILLLIYFGLNQAFGKQAIYQSNFPEGLYQTKEDFLKKTPSLFLQLTIDKIKLVNDSDSLARRCFFKEKDTNKKIKKVFAISHNGQLYFSNWAILDNKSQKDKSVSPVESMNSFVRVLIGGDNFLYAEGAFVNPWQTGFSAGVAEGVGGIIGSELGNAIDKSYPITTFGGTGVVWDIKNEEFNIFRNCSDFNDFVENFPVEKIDCGKQIFELKQIREILNKIK</sequence>
<name>A0A419VU37_9BACT</name>